<dbReference type="AlphaFoldDB" id="S2J328"/>
<keyword evidence="5 11" id="KW-0418">Kinase</keyword>
<keyword evidence="2" id="KW-0597">Phosphoprotein</keyword>
<dbReference type="InterPro" id="IPR017892">
    <property type="entry name" value="Pkinase_C"/>
</dbReference>
<dbReference type="EMBL" id="KE124038">
    <property type="protein sequence ID" value="EPB84456.1"/>
    <property type="molecule type" value="Genomic_DNA"/>
</dbReference>
<dbReference type="SMART" id="SM00133">
    <property type="entry name" value="S_TK_X"/>
    <property type="match status" value="1"/>
</dbReference>
<keyword evidence="12" id="KW-1185">Reference proteome</keyword>
<dbReference type="OrthoDB" id="63267at2759"/>
<evidence type="ECO:0000256" key="7">
    <source>
        <dbReference type="PROSITE-ProRule" id="PRU10141"/>
    </source>
</evidence>
<evidence type="ECO:0000256" key="8">
    <source>
        <dbReference type="SAM" id="MobiDB-lite"/>
    </source>
</evidence>
<dbReference type="InterPro" id="IPR000719">
    <property type="entry name" value="Prot_kinase_dom"/>
</dbReference>
<dbReference type="Proteomes" id="UP000014254">
    <property type="component" value="Unassembled WGS sequence"/>
</dbReference>
<dbReference type="CDD" id="cd05123">
    <property type="entry name" value="STKc_AGC"/>
    <property type="match status" value="1"/>
</dbReference>
<evidence type="ECO:0000256" key="3">
    <source>
        <dbReference type="ARBA" id="ARBA00022679"/>
    </source>
</evidence>
<dbReference type="InParanoid" id="S2J328"/>
<dbReference type="STRING" id="1220926.S2J328"/>
<keyword evidence="1" id="KW-0723">Serine/threonine-protein kinase</keyword>
<accession>S2J328</accession>
<evidence type="ECO:0000313" key="11">
    <source>
        <dbReference type="EMBL" id="EPB84456.1"/>
    </source>
</evidence>
<evidence type="ECO:0000256" key="1">
    <source>
        <dbReference type="ARBA" id="ARBA00022527"/>
    </source>
</evidence>
<dbReference type="FunFam" id="1.10.510.10:FF:000008">
    <property type="entry name" value="Non-specific serine/threonine protein kinase"/>
    <property type="match status" value="1"/>
</dbReference>
<keyword evidence="4 7" id="KW-0547">Nucleotide-binding</keyword>
<dbReference type="PROSITE" id="PS50011">
    <property type="entry name" value="PROTEIN_KINASE_DOM"/>
    <property type="match status" value="1"/>
</dbReference>
<feature type="compositionally biased region" description="Basic residues" evidence="8">
    <location>
        <begin position="75"/>
        <end position="86"/>
    </location>
</feature>
<feature type="binding site" evidence="7">
    <location>
        <position position="298"/>
    </location>
    <ligand>
        <name>ATP</name>
        <dbReference type="ChEBI" id="CHEBI:30616"/>
    </ligand>
</feature>
<dbReference type="SUPFAM" id="SSF56112">
    <property type="entry name" value="Protein kinase-like (PK-like)"/>
    <property type="match status" value="1"/>
</dbReference>
<dbReference type="OMA" id="FWADTHM"/>
<proteinExistence type="predicted"/>
<feature type="region of interest" description="Disordered" evidence="8">
    <location>
        <begin position="66"/>
        <end position="98"/>
    </location>
</feature>
<reference evidence="12" key="1">
    <citation type="submission" date="2013-05" db="EMBL/GenBank/DDBJ databases">
        <title>The Genome sequence of Mucor circinelloides f. circinelloides 1006PhL.</title>
        <authorList>
            <consortium name="The Broad Institute Genomics Platform"/>
            <person name="Cuomo C."/>
            <person name="Earl A."/>
            <person name="Findley K."/>
            <person name="Lee S.C."/>
            <person name="Walker B."/>
            <person name="Young S."/>
            <person name="Zeng Q."/>
            <person name="Gargeya S."/>
            <person name="Fitzgerald M."/>
            <person name="Haas B."/>
            <person name="Abouelleil A."/>
            <person name="Allen A.W."/>
            <person name="Alvarado L."/>
            <person name="Arachchi H.M."/>
            <person name="Berlin A.M."/>
            <person name="Chapman S.B."/>
            <person name="Gainer-Dewar J."/>
            <person name="Goldberg J."/>
            <person name="Griggs A."/>
            <person name="Gujja S."/>
            <person name="Hansen M."/>
            <person name="Howarth C."/>
            <person name="Imamovic A."/>
            <person name="Ireland A."/>
            <person name="Larimer J."/>
            <person name="McCowan C."/>
            <person name="Murphy C."/>
            <person name="Pearson M."/>
            <person name="Poon T.W."/>
            <person name="Priest M."/>
            <person name="Roberts A."/>
            <person name="Saif S."/>
            <person name="Shea T."/>
            <person name="Sisk P."/>
            <person name="Sykes S."/>
            <person name="Wortman J."/>
            <person name="Nusbaum C."/>
            <person name="Birren B."/>
        </authorList>
    </citation>
    <scope>NUCLEOTIDE SEQUENCE [LARGE SCALE GENOMIC DNA]</scope>
    <source>
        <strain evidence="12">1006PhL</strain>
    </source>
</reference>
<dbReference type="VEuPathDB" id="FungiDB:HMPREF1544_08760"/>
<evidence type="ECO:0000259" key="9">
    <source>
        <dbReference type="PROSITE" id="PS50011"/>
    </source>
</evidence>
<dbReference type="PROSITE" id="PS51285">
    <property type="entry name" value="AGC_KINASE_CTER"/>
    <property type="match status" value="1"/>
</dbReference>
<feature type="domain" description="Protein kinase" evidence="9">
    <location>
        <begin position="260"/>
        <end position="524"/>
    </location>
</feature>
<dbReference type="Pfam" id="PF00433">
    <property type="entry name" value="Pkinase_C"/>
    <property type="match status" value="1"/>
</dbReference>
<evidence type="ECO:0000256" key="6">
    <source>
        <dbReference type="ARBA" id="ARBA00022840"/>
    </source>
</evidence>
<dbReference type="PROSITE" id="PS00107">
    <property type="entry name" value="PROTEIN_KINASE_ATP"/>
    <property type="match status" value="1"/>
</dbReference>
<dbReference type="FunFam" id="3.30.200.20:FF:000103">
    <property type="entry name" value="Protein kinase C"/>
    <property type="match status" value="1"/>
</dbReference>
<dbReference type="PANTHER" id="PTHR24351">
    <property type="entry name" value="RIBOSOMAL PROTEIN S6 KINASE"/>
    <property type="match status" value="1"/>
</dbReference>
<dbReference type="Pfam" id="PF00069">
    <property type="entry name" value="Pkinase"/>
    <property type="match status" value="1"/>
</dbReference>
<dbReference type="InterPro" id="IPR045270">
    <property type="entry name" value="STKc_AGC"/>
</dbReference>
<organism evidence="11 12">
    <name type="scientific">Mucor circinelloides f. circinelloides (strain 1006PhL)</name>
    <name type="common">Mucormycosis agent</name>
    <name type="synonym">Calyptromyces circinelloides</name>
    <dbReference type="NCBI Taxonomy" id="1220926"/>
    <lineage>
        <taxon>Eukaryota</taxon>
        <taxon>Fungi</taxon>
        <taxon>Fungi incertae sedis</taxon>
        <taxon>Mucoromycota</taxon>
        <taxon>Mucoromycotina</taxon>
        <taxon>Mucoromycetes</taxon>
        <taxon>Mucorales</taxon>
        <taxon>Mucorineae</taxon>
        <taxon>Mucoraceae</taxon>
        <taxon>Mucor</taxon>
    </lineage>
</organism>
<evidence type="ECO:0000313" key="12">
    <source>
        <dbReference type="Proteomes" id="UP000014254"/>
    </source>
</evidence>
<dbReference type="InterPro" id="IPR008271">
    <property type="entry name" value="Ser/Thr_kinase_AS"/>
</dbReference>
<dbReference type="GO" id="GO:0005524">
    <property type="term" value="F:ATP binding"/>
    <property type="evidence" value="ECO:0007669"/>
    <property type="project" value="UniProtKB-UniRule"/>
</dbReference>
<evidence type="ECO:0000256" key="5">
    <source>
        <dbReference type="ARBA" id="ARBA00022777"/>
    </source>
</evidence>
<name>S2J328_MUCC1</name>
<dbReference type="InterPro" id="IPR000961">
    <property type="entry name" value="AGC-kinase_C"/>
</dbReference>
<evidence type="ECO:0000259" key="10">
    <source>
        <dbReference type="PROSITE" id="PS51285"/>
    </source>
</evidence>
<feature type="domain" description="AGC-kinase C-terminal" evidence="10">
    <location>
        <begin position="526"/>
        <end position="599"/>
    </location>
</feature>
<sequence length="786" mass="89072">MPGSFEGSRHISVFETTLSIQQNTLSVFNIIIQTSQSTVSLIRYPFDLLEFHQKIRFHYPRSKISFPSLSNPPRKSQHQHQLHQQKQHQQQEKDQRTLRYSKRRSLLDLLPFSRKKSNASKVEKYLERCFQHPIIGISSILRDFTSVQRDEDASLTSQYTSTTLTPTVEIKNSADTTKCTEPLPPLPSSTPFVRPPSSQQQIYLPLIHINAVNKPLPKIVSPTTPLPSLAQPPPPASSPRIIPATPVQGQTATDISLADYDLLKVLGKGCMGKVLLVRSRRNERLYALKSIKKKWVIKQKEVIHTRAERDILVRLRNQPFLAQLNHVFQTPSELFLVLDYYAGGDIATQLSNMSCFDEERTKFYAAEIVYGLGILHEHGIVYRDLKPENVLIGRDGHIILTDFGLSKIFTEQDVDEDNVPSTQTFCGTAEYLAPEILLGEPYTFVVDFWSLGTLLYEMLAGTTPYWADTHMEMYKRVLEDSLEFPQNFDPIACNFLTGLLEKEACERLGWGEDGIEEIKAHPYFSFIKDWEHVGQLKLRPPYIPFIQNDQDISNFDDMFTSLPVKISQSSQIDLDEQELQQDPFEGFSFNNVVQQQTMSHCNSTNTTAKPPFIDTSNSTSMTRIRKRHSAALLSFTSSPSSNSNSHQLSEDNRVIKKRQTTINNTSFATQNEIEEHEEDQSSIYSRPSLSFSFAAQEATTATRAGSELSIEPIQTSHCAIATPYERPQCPLPGQQSRIMFTPEERGAARPSLSLRSSASTLNNSVCSYLTLENNVDLVTQLQQPQQ</sequence>
<dbReference type="GO" id="GO:0004674">
    <property type="term" value="F:protein serine/threonine kinase activity"/>
    <property type="evidence" value="ECO:0007669"/>
    <property type="project" value="UniProtKB-KW"/>
</dbReference>
<dbReference type="Gene3D" id="1.10.510.10">
    <property type="entry name" value="Transferase(Phosphotransferase) domain 1"/>
    <property type="match status" value="1"/>
</dbReference>
<protein>
    <submittedName>
        <fullName evidence="11">AGC protein kinase</fullName>
    </submittedName>
</protein>
<dbReference type="Gene3D" id="3.30.200.20">
    <property type="entry name" value="Phosphorylase Kinase, domain 1"/>
    <property type="match status" value="1"/>
</dbReference>
<dbReference type="eggNOG" id="KOG0598">
    <property type="taxonomic scope" value="Eukaryota"/>
</dbReference>
<dbReference type="InterPro" id="IPR017441">
    <property type="entry name" value="Protein_kinase_ATP_BS"/>
</dbReference>
<keyword evidence="6 7" id="KW-0067">ATP-binding</keyword>
<evidence type="ECO:0000256" key="2">
    <source>
        <dbReference type="ARBA" id="ARBA00022553"/>
    </source>
</evidence>
<feature type="region of interest" description="Disordered" evidence="8">
    <location>
        <begin position="175"/>
        <end position="194"/>
    </location>
</feature>
<keyword evidence="3" id="KW-0808">Transferase</keyword>
<dbReference type="SMART" id="SM00220">
    <property type="entry name" value="S_TKc"/>
    <property type="match status" value="1"/>
</dbReference>
<dbReference type="InterPro" id="IPR011009">
    <property type="entry name" value="Kinase-like_dom_sf"/>
</dbReference>
<dbReference type="PROSITE" id="PS00108">
    <property type="entry name" value="PROTEIN_KINASE_ST"/>
    <property type="match status" value="1"/>
</dbReference>
<evidence type="ECO:0000256" key="4">
    <source>
        <dbReference type="ARBA" id="ARBA00022741"/>
    </source>
</evidence>
<gene>
    <name evidence="11" type="ORF">HMPREF1544_08760</name>
</gene>